<name>A0ABS8U3T3_9SPHI</name>
<keyword evidence="3" id="KW-1185">Reference proteome</keyword>
<feature type="transmembrane region" description="Helical" evidence="1">
    <location>
        <begin position="41"/>
        <end position="60"/>
    </location>
</feature>
<reference evidence="2 3" key="1">
    <citation type="submission" date="2021-12" db="EMBL/GenBank/DDBJ databases">
        <title>Mucilaginibacter roseus genome.</title>
        <authorList>
            <person name="Ferreira J.R."/>
            <person name="Newman J.D."/>
        </authorList>
    </citation>
    <scope>NUCLEOTIDE SEQUENCE [LARGE SCALE GENOMIC DNA]</scope>
    <source>
        <strain evidence="2 3">LMG 28454</strain>
    </source>
</reference>
<keyword evidence="1" id="KW-0812">Transmembrane</keyword>
<dbReference type="PANTHER" id="PTHR28008">
    <property type="entry name" value="DOMAIN PROTEIN, PUTATIVE (AFU_ORTHOLOGUE AFUA_3G10980)-RELATED"/>
    <property type="match status" value="1"/>
</dbReference>
<accession>A0ABS8U3T3</accession>
<evidence type="ECO:0000313" key="2">
    <source>
        <dbReference type="EMBL" id="MCD8741784.1"/>
    </source>
</evidence>
<feature type="transmembrane region" description="Helical" evidence="1">
    <location>
        <begin position="12"/>
        <end position="29"/>
    </location>
</feature>
<dbReference type="PANTHER" id="PTHR28008:SF1">
    <property type="entry name" value="DOMAIN PROTEIN, PUTATIVE (AFU_ORTHOLOGUE AFUA_3G10980)-RELATED"/>
    <property type="match status" value="1"/>
</dbReference>
<keyword evidence="1" id="KW-1133">Transmembrane helix</keyword>
<evidence type="ECO:0000313" key="3">
    <source>
        <dbReference type="Proteomes" id="UP001199919"/>
    </source>
</evidence>
<gene>
    <name evidence="2" type="ORF">LT679_14305</name>
</gene>
<feature type="transmembrane region" description="Helical" evidence="1">
    <location>
        <begin position="67"/>
        <end position="85"/>
    </location>
</feature>
<evidence type="ECO:0000256" key="1">
    <source>
        <dbReference type="SAM" id="Phobius"/>
    </source>
</evidence>
<dbReference type="Proteomes" id="UP001199919">
    <property type="component" value="Unassembled WGS sequence"/>
</dbReference>
<feature type="transmembrane region" description="Helical" evidence="1">
    <location>
        <begin position="105"/>
        <end position="126"/>
    </location>
</feature>
<proteinExistence type="predicted"/>
<protein>
    <submittedName>
        <fullName evidence="2">VanZ family protein</fullName>
    </submittedName>
</protein>
<dbReference type="NCBIfam" id="NF037970">
    <property type="entry name" value="vanZ_1"/>
    <property type="match status" value="1"/>
</dbReference>
<comment type="caution">
    <text evidence="2">The sequence shown here is derived from an EMBL/GenBank/DDBJ whole genome shotgun (WGS) entry which is preliminary data.</text>
</comment>
<sequence length="131" mass="14830">MSIMLKNYWPAILWAFFILIICDIKMGGVSHSPAFFEGFDKLVHCGLFFTMTVLYSGGYLRHNKKRCLSVLTAVLIILCMVAFGGAIELLQKYFFTWRSADWNDLFADTVGICMGMFSVLITSNAVKYANK</sequence>
<keyword evidence="1" id="KW-0472">Membrane</keyword>
<dbReference type="EMBL" id="JAJPWV010000004">
    <property type="protein sequence ID" value="MCD8741784.1"/>
    <property type="molecule type" value="Genomic_DNA"/>
</dbReference>
<organism evidence="2 3">
    <name type="scientific">Mucilaginibacter roseus</name>
    <dbReference type="NCBI Taxonomy" id="1528868"/>
    <lineage>
        <taxon>Bacteria</taxon>
        <taxon>Pseudomonadati</taxon>
        <taxon>Bacteroidota</taxon>
        <taxon>Sphingobacteriia</taxon>
        <taxon>Sphingobacteriales</taxon>
        <taxon>Sphingobacteriaceae</taxon>
        <taxon>Mucilaginibacter</taxon>
    </lineage>
</organism>
<dbReference type="RefSeq" id="WP_232178290.1">
    <property type="nucleotide sequence ID" value="NZ_JAJPWV010000004.1"/>
</dbReference>